<dbReference type="InterPro" id="IPR041078">
    <property type="entry name" value="Plavaka"/>
</dbReference>
<gene>
    <name evidence="1" type="ORF">CONPUDRAFT_44223</name>
</gene>
<organism evidence="1 2">
    <name type="scientific">Coniophora puteana (strain RWD-64-598)</name>
    <name type="common">Brown rot fungus</name>
    <dbReference type="NCBI Taxonomy" id="741705"/>
    <lineage>
        <taxon>Eukaryota</taxon>
        <taxon>Fungi</taxon>
        <taxon>Dikarya</taxon>
        <taxon>Basidiomycota</taxon>
        <taxon>Agaricomycotina</taxon>
        <taxon>Agaricomycetes</taxon>
        <taxon>Agaricomycetidae</taxon>
        <taxon>Boletales</taxon>
        <taxon>Coniophorineae</taxon>
        <taxon>Coniophoraceae</taxon>
        <taxon>Coniophora</taxon>
    </lineage>
</organism>
<dbReference type="GeneID" id="19206981"/>
<feature type="non-terminal residue" evidence="1">
    <location>
        <position position="241"/>
    </location>
</feature>
<evidence type="ECO:0000313" key="2">
    <source>
        <dbReference type="Proteomes" id="UP000053558"/>
    </source>
</evidence>
<dbReference type="RefSeq" id="XP_007762430.1">
    <property type="nucleotide sequence ID" value="XM_007764240.1"/>
</dbReference>
<dbReference type="KEGG" id="cput:CONPUDRAFT_44223"/>
<sequence>MSLQEFEDEHGLRPIADPFWAKLPHADIFTSITPDVLHQLHKGMFKDHLMTWCLDYLGKTALDSRYRGMTPYGDLRHFKKGVSTVSQWTGTEHQEMERTFLGALAGLLSSKAMTAARALVSFISYAQYQSHTSETLAAMSKSLRDFHAHKSVFITELQVRDDFNIPKLHAMLHYIESIQLFGSADGFNTESPERLHIDFAKRAYRASNKRDYIYQMTMWLRRQEAFLIRSSYLAWLQRGEI</sequence>
<dbReference type="OMA" id="WLERREH"/>
<accession>A0A5M3N531</accession>
<proteinExistence type="predicted"/>
<dbReference type="OrthoDB" id="3232941at2759"/>
<protein>
    <submittedName>
        <fullName evidence="1">Uncharacterized protein</fullName>
    </submittedName>
</protein>
<evidence type="ECO:0000313" key="1">
    <source>
        <dbReference type="EMBL" id="EIW86021.1"/>
    </source>
</evidence>
<dbReference type="EMBL" id="JH711573">
    <property type="protein sequence ID" value="EIW86021.1"/>
    <property type="molecule type" value="Genomic_DNA"/>
</dbReference>
<keyword evidence="2" id="KW-1185">Reference proteome</keyword>
<name>A0A5M3N531_CONPW</name>
<comment type="caution">
    <text evidence="1">The sequence shown here is derived from an EMBL/GenBank/DDBJ whole genome shotgun (WGS) entry which is preliminary data.</text>
</comment>
<reference evidence="2" key="1">
    <citation type="journal article" date="2012" name="Science">
        <title>The Paleozoic origin of enzymatic lignin decomposition reconstructed from 31 fungal genomes.</title>
        <authorList>
            <person name="Floudas D."/>
            <person name="Binder M."/>
            <person name="Riley R."/>
            <person name="Barry K."/>
            <person name="Blanchette R.A."/>
            <person name="Henrissat B."/>
            <person name="Martinez A.T."/>
            <person name="Otillar R."/>
            <person name="Spatafora J.W."/>
            <person name="Yadav J.S."/>
            <person name="Aerts A."/>
            <person name="Benoit I."/>
            <person name="Boyd A."/>
            <person name="Carlson A."/>
            <person name="Copeland A."/>
            <person name="Coutinho P.M."/>
            <person name="de Vries R.P."/>
            <person name="Ferreira P."/>
            <person name="Findley K."/>
            <person name="Foster B."/>
            <person name="Gaskell J."/>
            <person name="Glotzer D."/>
            <person name="Gorecki P."/>
            <person name="Heitman J."/>
            <person name="Hesse C."/>
            <person name="Hori C."/>
            <person name="Igarashi K."/>
            <person name="Jurgens J.A."/>
            <person name="Kallen N."/>
            <person name="Kersten P."/>
            <person name="Kohler A."/>
            <person name="Kuees U."/>
            <person name="Kumar T.K.A."/>
            <person name="Kuo A."/>
            <person name="LaButti K."/>
            <person name="Larrondo L.F."/>
            <person name="Lindquist E."/>
            <person name="Ling A."/>
            <person name="Lombard V."/>
            <person name="Lucas S."/>
            <person name="Lundell T."/>
            <person name="Martin R."/>
            <person name="McLaughlin D.J."/>
            <person name="Morgenstern I."/>
            <person name="Morin E."/>
            <person name="Murat C."/>
            <person name="Nagy L.G."/>
            <person name="Nolan M."/>
            <person name="Ohm R.A."/>
            <person name="Patyshakuliyeva A."/>
            <person name="Rokas A."/>
            <person name="Ruiz-Duenas F.J."/>
            <person name="Sabat G."/>
            <person name="Salamov A."/>
            <person name="Samejima M."/>
            <person name="Schmutz J."/>
            <person name="Slot J.C."/>
            <person name="St John F."/>
            <person name="Stenlid J."/>
            <person name="Sun H."/>
            <person name="Sun S."/>
            <person name="Syed K."/>
            <person name="Tsang A."/>
            <person name="Wiebenga A."/>
            <person name="Young D."/>
            <person name="Pisabarro A."/>
            <person name="Eastwood D.C."/>
            <person name="Martin F."/>
            <person name="Cullen D."/>
            <person name="Grigoriev I.V."/>
            <person name="Hibbett D.S."/>
        </authorList>
    </citation>
    <scope>NUCLEOTIDE SEQUENCE [LARGE SCALE GENOMIC DNA]</scope>
    <source>
        <strain evidence="2">RWD-64-598 SS2</strain>
    </source>
</reference>
<dbReference type="Pfam" id="PF18759">
    <property type="entry name" value="Plavaka"/>
    <property type="match status" value="1"/>
</dbReference>
<dbReference type="AlphaFoldDB" id="A0A5M3N531"/>
<dbReference type="Proteomes" id="UP000053558">
    <property type="component" value="Unassembled WGS sequence"/>
</dbReference>